<dbReference type="InterPro" id="IPR051818">
    <property type="entry name" value="TPP_dependent_decarboxylase"/>
</dbReference>
<dbReference type="PANTHER" id="PTHR42818">
    <property type="entry name" value="SULFOPYRUVATE DECARBOXYLASE SUBUNIT ALPHA"/>
    <property type="match status" value="1"/>
</dbReference>
<sequence>MKRIEALAVLDEVFASDPLVITCGATAREMASLSRKKTHLPLLDSMGLTTPVGLGIALGHKGRVGVIDGDGSLLMGFSILPTLKAYAPKNLIVIVLDNGQHASADGMYSQANVVDIAGAAKGLGLWTAQCDSADELKKLISSREKSDEVSLIFVKIETGNTPNIPFYLADPAKLGADFIEAVAG</sequence>
<dbReference type="InterPro" id="IPR029061">
    <property type="entry name" value="THDP-binding"/>
</dbReference>
<name>A0A6J7BF75_9ZZZZ</name>
<dbReference type="PANTHER" id="PTHR42818:SF1">
    <property type="entry name" value="SULFOPYRUVATE DECARBOXYLASE"/>
    <property type="match status" value="1"/>
</dbReference>
<keyword evidence="1" id="KW-0210">Decarboxylase</keyword>
<dbReference type="Gene3D" id="3.40.50.970">
    <property type="match status" value="1"/>
</dbReference>
<evidence type="ECO:0000313" key="4">
    <source>
        <dbReference type="EMBL" id="CAB4843775.1"/>
    </source>
</evidence>
<dbReference type="GO" id="GO:0030976">
    <property type="term" value="F:thiamine pyrophosphate binding"/>
    <property type="evidence" value="ECO:0007669"/>
    <property type="project" value="InterPro"/>
</dbReference>
<organism evidence="4">
    <name type="scientific">freshwater metagenome</name>
    <dbReference type="NCBI Taxonomy" id="449393"/>
    <lineage>
        <taxon>unclassified sequences</taxon>
        <taxon>metagenomes</taxon>
        <taxon>ecological metagenomes</taxon>
    </lineage>
</organism>
<evidence type="ECO:0000256" key="1">
    <source>
        <dbReference type="ARBA" id="ARBA00022793"/>
    </source>
</evidence>
<reference evidence="4" key="1">
    <citation type="submission" date="2020-05" db="EMBL/GenBank/DDBJ databases">
        <authorList>
            <person name="Chiriac C."/>
            <person name="Salcher M."/>
            <person name="Ghai R."/>
            <person name="Kavagutti S V."/>
        </authorList>
    </citation>
    <scope>NUCLEOTIDE SEQUENCE</scope>
</reference>
<keyword evidence="2" id="KW-0456">Lyase</keyword>
<dbReference type="SUPFAM" id="SSF52518">
    <property type="entry name" value="Thiamin diphosphate-binding fold (THDP-binding)"/>
    <property type="match status" value="1"/>
</dbReference>
<accession>A0A6J7BF75</accession>
<gene>
    <name evidence="4" type="ORF">UFOPK3243_00864</name>
</gene>
<dbReference type="AlphaFoldDB" id="A0A6J7BF75"/>
<feature type="domain" description="Thiamine pyrophosphate enzyme TPP-binding" evidence="3">
    <location>
        <begin position="35"/>
        <end position="152"/>
    </location>
</feature>
<dbReference type="GO" id="GO:0016831">
    <property type="term" value="F:carboxy-lyase activity"/>
    <property type="evidence" value="ECO:0007669"/>
    <property type="project" value="UniProtKB-KW"/>
</dbReference>
<evidence type="ECO:0000259" key="3">
    <source>
        <dbReference type="Pfam" id="PF02775"/>
    </source>
</evidence>
<dbReference type="EMBL" id="CAFAZZ010000086">
    <property type="protein sequence ID" value="CAB4843775.1"/>
    <property type="molecule type" value="Genomic_DNA"/>
</dbReference>
<dbReference type="Pfam" id="PF02775">
    <property type="entry name" value="TPP_enzyme_C"/>
    <property type="match status" value="1"/>
</dbReference>
<proteinExistence type="predicted"/>
<dbReference type="InterPro" id="IPR011766">
    <property type="entry name" value="TPP_enzyme_TPP-bd"/>
</dbReference>
<protein>
    <submittedName>
        <fullName evidence="4">Unannotated protein</fullName>
    </submittedName>
</protein>
<evidence type="ECO:0000256" key="2">
    <source>
        <dbReference type="ARBA" id="ARBA00023239"/>
    </source>
</evidence>